<gene>
    <name evidence="7" type="ORF">AY601_1617</name>
</gene>
<evidence type="ECO:0000256" key="4">
    <source>
        <dbReference type="ARBA" id="ARBA00022989"/>
    </source>
</evidence>
<sequence>MTGIINFETFLLTALLLNITPGNDTIFILSRSIAQGRKAGIISALGIGTGTLIHTLLAAFGLSIIIAESIILFNIIKYAGAAYIIYIGLKMLFGKSQLSTVINTSKKTSNYLKVYRDGIITNVLNPKVALFFIAFLPQFIDPALKNTVWPFMTLGFTFITMGTIWCLILAVFASAFFIRLKDNNKISGYINKFCGITLVILGIKVALTNRHA</sequence>
<dbReference type="PANTHER" id="PTHR30086:SF20">
    <property type="entry name" value="ARGININE EXPORTER PROTEIN ARGO-RELATED"/>
    <property type="match status" value="1"/>
</dbReference>
<evidence type="ECO:0000256" key="5">
    <source>
        <dbReference type="ARBA" id="ARBA00023136"/>
    </source>
</evidence>
<dbReference type="GO" id="GO:0005886">
    <property type="term" value="C:plasma membrane"/>
    <property type="evidence" value="ECO:0007669"/>
    <property type="project" value="UniProtKB-SubCell"/>
</dbReference>
<feature type="transmembrane region" description="Helical" evidence="6">
    <location>
        <begin position="148"/>
        <end position="177"/>
    </location>
</feature>
<proteinExistence type="predicted"/>
<dbReference type="InterPro" id="IPR001123">
    <property type="entry name" value="LeuE-type"/>
</dbReference>
<dbReference type="KEGG" id="pcm:AY601_1617"/>
<dbReference type="PATRIC" id="fig|188932.3.peg.1683"/>
<keyword evidence="3 6" id="KW-0812">Transmembrane</keyword>
<dbReference type="Proteomes" id="UP000071561">
    <property type="component" value="Chromosome"/>
</dbReference>
<keyword evidence="8" id="KW-1185">Reference proteome</keyword>
<evidence type="ECO:0000256" key="3">
    <source>
        <dbReference type="ARBA" id="ARBA00022692"/>
    </source>
</evidence>
<dbReference type="AlphaFoldDB" id="A0A127VAW1"/>
<comment type="subcellular location">
    <subcellularLocation>
        <location evidence="1">Cell membrane</location>
        <topology evidence="1">Multi-pass membrane protein</topology>
    </subcellularLocation>
</comment>
<evidence type="ECO:0000256" key="1">
    <source>
        <dbReference type="ARBA" id="ARBA00004651"/>
    </source>
</evidence>
<organism evidence="7 8">
    <name type="scientific">Pedobacter cryoconitis</name>
    <dbReference type="NCBI Taxonomy" id="188932"/>
    <lineage>
        <taxon>Bacteria</taxon>
        <taxon>Pseudomonadati</taxon>
        <taxon>Bacteroidota</taxon>
        <taxon>Sphingobacteriia</taxon>
        <taxon>Sphingobacteriales</taxon>
        <taxon>Sphingobacteriaceae</taxon>
        <taxon>Pedobacter</taxon>
    </lineage>
</organism>
<feature type="transmembrane region" description="Helical" evidence="6">
    <location>
        <begin position="189"/>
        <end position="207"/>
    </location>
</feature>
<evidence type="ECO:0000313" key="7">
    <source>
        <dbReference type="EMBL" id="AMP98532.1"/>
    </source>
</evidence>
<evidence type="ECO:0000256" key="6">
    <source>
        <dbReference type="SAM" id="Phobius"/>
    </source>
</evidence>
<keyword evidence="2" id="KW-1003">Cell membrane</keyword>
<dbReference type="Pfam" id="PF01810">
    <property type="entry name" value="LysE"/>
    <property type="match status" value="1"/>
</dbReference>
<feature type="transmembrane region" description="Helical" evidence="6">
    <location>
        <begin position="71"/>
        <end position="93"/>
    </location>
</feature>
<dbReference type="PANTHER" id="PTHR30086">
    <property type="entry name" value="ARGININE EXPORTER PROTEIN ARGO"/>
    <property type="match status" value="1"/>
</dbReference>
<evidence type="ECO:0000256" key="2">
    <source>
        <dbReference type="ARBA" id="ARBA00022475"/>
    </source>
</evidence>
<keyword evidence="4 6" id="KW-1133">Transmembrane helix</keyword>
<accession>A0A127VAW1</accession>
<keyword evidence="5 6" id="KW-0472">Membrane</keyword>
<dbReference type="OrthoDB" id="9784202at2"/>
<dbReference type="GO" id="GO:0015171">
    <property type="term" value="F:amino acid transmembrane transporter activity"/>
    <property type="evidence" value="ECO:0007669"/>
    <property type="project" value="TreeGrafter"/>
</dbReference>
<name>A0A127VAW1_9SPHI</name>
<feature type="transmembrane region" description="Helical" evidence="6">
    <location>
        <begin position="41"/>
        <end position="65"/>
    </location>
</feature>
<dbReference type="PIRSF" id="PIRSF006324">
    <property type="entry name" value="LeuE"/>
    <property type="match status" value="1"/>
</dbReference>
<dbReference type="EMBL" id="CP014504">
    <property type="protein sequence ID" value="AMP98532.1"/>
    <property type="molecule type" value="Genomic_DNA"/>
</dbReference>
<reference evidence="7 8" key="1">
    <citation type="submission" date="2016-03" db="EMBL/GenBank/DDBJ databases">
        <title>Complete genome sequence of Pedobacter cryoconitis PAMC 27485.</title>
        <authorList>
            <person name="Lee J."/>
            <person name="Kim O.-S."/>
        </authorList>
    </citation>
    <scope>NUCLEOTIDE SEQUENCE [LARGE SCALE GENOMIC DNA]</scope>
    <source>
        <strain evidence="7 8">PAMC 27485</strain>
    </source>
</reference>
<protein>
    <submittedName>
        <fullName evidence="7">Homoserine lactone transporter</fullName>
    </submittedName>
</protein>
<evidence type="ECO:0000313" key="8">
    <source>
        <dbReference type="Proteomes" id="UP000071561"/>
    </source>
</evidence>
<feature type="transmembrane region" description="Helical" evidence="6">
    <location>
        <begin position="114"/>
        <end position="136"/>
    </location>
</feature>